<dbReference type="InterPro" id="IPR011990">
    <property type="entry name" value="TPR-like_helical_dom_sf"/>
</dbReference>
<proteinExistence type="predicted"/>
<dbReference type="Proteomes" id="UP000676336">
    <property type="component" value="Unassembled WGS sequence"/>
</dbReference>
<organism evidence="1 2">
    <name type="scientific">Rotaria magnacalcarata</name>
    <dbReference type="NCBI Taxonomy" id="392030"/>
    <lineage>
        <taxon>Eukaryota</taxon>
        <taxon>Metazoa</taxon>
        <taxon>Spiralia</taxon>
        <taxon>Gnathifera</taxon>
        <taxon>Rotifera</taxon>
        <taxon>Eurotatoria</taxon>
        <taxon>Bdelloidea</taxon>
        <taxon>Philodinida</taxon>
        <taxon>Philodinidae</taxon>
        <taxon>Rotaria</taxon>
    </lineage>
</organism>
<gene>
    <name evidence="1" type="ORF">SMN809_LOCUS27047</name>
</gene>
<dbReference type="Gene3D" id="1.25.40.10">
    <property type="entry name" value="Tetratricopeptide repeat domain"/>
    <property type="match status" value="1"/>
</dbReference>
<evidence type="ECO:0000313" key="2">
    <source>
        <dbReference type="Proteomes" id="UP000676336"/>
    </source>
</evidence>
<name>A0A8S2U3L0_9BILA</name>
<accession>A0A8S2U3L0</accession>
<protein>
    <submittedName>
        <fullName evidence="1">Uncharacterized protein</fullName>
    </submittedName>
</protein>
<reference evidence="1" key="1">
    <citation type="submission" date="2021-02" db="EMBL/GenBank/DDBJ databases">
        <authorList>
            <person name="Nowell W R."/>
        </authorList>
    </citation>
    <scope>NUCLEOTIDE SEQUENCE</scope>
</reference>
<sequence>LFKEIKDLDEVIVTLFFNACAQLATNKELDLLKTISSKIPNSFYMDSYLLCSLIDAFMKCGDVTSAKLLFDRSTKKTLPMYRAMITG</sequence>
<dbReference type="EMBL" id="CAJOBI010040782">
    <property type="protein sequence ID" value="CAF4323257.1"/>
    <property type="molecule type" value="Genomic_DNA"/>
</dbReference>
<dbReference type="AlphaFoldDB" id="A0A8S2U3L0"/>
<evidence type="ECO:0000313" key="1">
    <source>
        <dbReference type="EMBL" id="CAF4323257.1"/>
    </source>
</evidence>
<feature type="non-terminal residue" evidence="1">
    <location>
        <position position="1"/>
    </location>
</feature>
<comment type="caution">
    <text evidence="1">The sequence shown here is derived from an EMBL/GenBank/DDBJ whole genome shotgun (WGS) entry which is preliminary data.</text>
</comment>